<dbReference type="Proteomes" id="UP001331936">
    <property type="component" value="Unassembled WGS sequence"/>
</dbReference>
<proteinExistence type="predicted"/>
<evidence type="ECO:0000256" key="1">
    <source>
        <dbReference type="SAM" id="MobiDB-lite"/>
    </source>
</evidence>
<dbReference type="SUPFAM" id="SSF56112">
    <property type="entry name" value="Protein kinase-like (PK-like)"/>
    <property type="match status" value="1"/>
</dbReference>
<comment type="caution">
    <text evidence="3">The sequence shown here is derived from an EMBL/GenBank/DDBJ whole genome shotgun (WGS) entry which is preliminary data.</text>
</comment>
<evidence type="ECO:0000313" key="4">
    <source>
        <dbReference type="Proteomes" id="UP001331936"/>
    </source>
</evidence>
<dbReference type="CDD" id="cd05154">
    <property type="entry name" value="ACAD10_11_N-like"/>
    <property type="match status" value="1"/>
</dbReference>
<feature type="domain" description="Aminoglycoside phosphotransferase" evidence="2">
    <location>
        <begin position="69"/>
        <end position="288"/>
    </location>
</feature>
<dbReference type="InterPro" id="IPR011009">
    <property type="entry name" value="Kinase-like_dom_sf"/>
</dbReference>
<dbReference type="InterPro" id="IPR041726">
    <property type="entry name" value="ACAD10_11_N"/>
</dbReference>
<dbReference type="Gene3D" id="3.30.200.20">
    <property type="entry name" value="Phosphorylase Kinase, domain 1"/>
    <property type="match status" value="1"/>
</dbReference>
<dbReference type="PANTHER" id="PTHR21310">
    <property type="entry name" value="AMINOGLYCOSIDE PHOSPHOTRANSFERASE-RELATED-RELATED"/>
    <property type="match status" value="1"/>
</dbReference>
<dbReference type="InterPro" id="IPR002575">
    <property type="entry name" value="Aminoglycoside_PTrfase"/>
</dbReference>
<name>A0ABU7JX48_9NOCA</name>
<sequence length="384" mass="42637">MRIDPDDSAHHGEVARPHDSRRDPARLRADLQRWLARHVTDPTVDDVRIPDGTGMSSETLLFDATWDGRAHALVARVAPPETSVPVFPRYDLGAQARVMRAVAAHTDLPVPHVHWSEPDPGPLGAPFFVMTRVDGRVPPDVMPYNFGSWVTEAEPAQRATMQDAVVDVIARIHTVGPACLGAAPTGVGATTAGATRTAQEAVRAHLDGQRAYYEWTTRTGPRSPLIERAFTWLDEHVPDDRTPAVLCWGDARIGNIVFDDFRPVAVLDWELATVGAREMDLAWMTFLHRFFEDIATAAGLPGLPDFLRRDDIARAYTARTGHTPQHLDFYTCYAALQHAIIMLRITTRAVHFGQAEQPDDVDEMILHRASLEAMLAGTYWEALR</sequence>
<dbReference type="PANTHER" id="PTHR21310:SF40">
    <property type="entry name" value="AMINOGLYCOSIDE PHOSPHOTRANSFERASE DOMAIN-CONTAINING PROTEIN-RELATED"/>
    <property type="match status" value="1"/>
</dbReference>
<reference evidence="3 4" key="1">
    <citation type="submission" date="2023-08" db="EMBL/GenBank/DDBJ databases">
        <authorList>
            <person name="Girao M."/>
            <person name="Carvalho M.F."/>
        </authorList>
    </citation>
    <scope>NUCLEOTIDE SEQUENCE [LARGE SCALE GENOMIC DNA]</scope>
    <source>
        <strain evidence="3 4">CC-R104</strain>
    </source>
</reference>
<keyword evidence="4" id="KW-1185">Reference proteome</keyword>
<evidence type="ECO:0000313" key="3">
    <source>
        <dbReference type="EMBL" id="MEE2034094.1"/>
    </source>
</evidence>
<dbReference type="EMBL" id="JAUZMZ010000120">
    <property type="protein sequence ID" value="MEE2034094.1"/>
    <property type="molecule type" value="Genomic_DNA"/>
</dbReference>
<feature type="region of interest" description="Disordered" evidence="1">
    <location>
        <begin position="1"/>
        <end position="23"/>
    </location>
</feature>
<dbReference type="InterPro" id="IPR051678">
    <property type="entry name" value="AGP_Transferase"/>
</dbReference>
<evidence type="ECO:0000259" key="2">
    <source>
        <dbReference type="Pfam" id="PF01636"/>
    </source>
</evidence>
<dbReference type="Pfam" id="PF01636">
    <property type="entry name" value="APH"/>
    <property type="match status" value="1"/>
</dbReference>
<organism evidence="3 4">
    <name type="scientific">Rhodococcus chondri</name>
    <dbReference type="NCBI Taxonomy" id="3065941"/>
    <lineage>
        <taxon>Bacteria</taxon>
        <taxon>Bacillati</taxon>
        <taxon>Actinomycetota</taxon>
        <taxon>Actinomycetes</taxon>
        <taxon>Mycobacteriales</taxon>
        <taxon>Nocardiaceae</taxon>
        <taxon>Rhodococcus</taxon>
    </lineage>
</organism>
<protein>
    <submittedName>
        <fullName evidence="3">Phosphotransferase family protein</fullName>
    </submittedName>
</protein>
<dbReference type="RefSeq" id="WP_330153466.1">
    <property type="nucleotide sequence ID" value="NZ_JAUZMZ010000120.1"/>
</dbReference>
<gene>
    <name evidence="3" type="ORF">Q8814_18585</name>
</gene>
<accession>A0ABU7JX48</accession>
<dbReference type="Gene3D" id="3.90.1200.10">
    <property type="match status" value="1"/>
</dbReference>